<dbReference type="PANTHER" id="PTHR43133">
    <property type="entry name" value="RNA POLYMERASE ECF-TYPE SIGMA FACTO"/>
    <property type="match status" value="1"/>
</dbReference>
<comment type="similarity">
    <text evidence="1">Belongs to the sigma-70 factor family. ECF subfamily.</text>
</comment>
<evidence type="ECO:0000256" key="1">
    <source>
        <dbReference type="ARBA" id="ARBA00010641"/>
    </source>
</evidence>
<dbReference type="InterPro" id="IPR013324">
    <property type="entry name" value="RNA_pol_sigma_r3/r4-like"/>
</dbReference>
<dbReference type="Gene3D" id="1.10.1740.10">
    <property type="match status" value="1"/>
</dbReference>
<keyword evidence="4" id="KW-0804">Transcription</keyword>
<dbReference type="EMBL" id="DVGK01000015">
    <property type="protein sequence ID" value="HIR12492.1"/>
    <property type="molecule type" value="Genomic_DNA"/>
</dbReference>
<feature type="domain" description="RNA polymerase sigma-70 region 2" evidence="5">
    <location>
        <begin position="8"/>
        <end position="75"/>
    </location>
</feature>
<protein>
    <submittedName>
        <fullName evidence="7">Sigma-70 family RNA polymerase sigma factor</fullName>
    </submittedName>
</protein>
<accession>A0A9D1D8K1</accession>
<evidence type="ECO:0000313" key="7">
    <source>
        <dbReference type="EMBL" id="HIR12492.1"/>
    </source>
</evidence>
<dbReference type="InterPro" id="IPR007627">
    <property type="entry name" value="RNA_pol_sigma70_r2"/>
</dbReference>
<name>A0A9D1D8K1_9FIRM</name>
<evidence type="ECO:0000256" key="4">
    <source>
        <dbReference type="ARBA" id="ARBA00023163"/>
    </source>
</evidence>
<evidence type="ECO:0000259" key="5">
    <source>
        <dbReference type="Pfam" id="PF04542"/>
    </source>
</evidence>
<proteinExistence type="inferred from homology"/>
<feature type="domain" description="RNA polymerase sigma factor 70 region 4 type 2" evidence="6">
    <location>
        <begin position="97"/>
        <end position="148"/>
    </location>
</feature>
<reference evidence="7" key="2">
    <citation type="journal article" date="2021" name="PeerJ">
        <title>Extensive microbial diversity within the chicken gut microbiome revealed by metagenomics and culture.</title>
        <authorList>
            <person name="Gilroy R."/>
            <person name="Ravi A."/>
            <person name="Getino M."/>
            <person name="Pursley I."/>
            <person name="Horton D.L."/>
            <person name="Alikhan N.F."/>
            <person name="Baker D."/>
            <person name="Gharbi K."/>
            <person name="Hall N."/>
            <person name="Watson M."/>
            <person name="Adriaenssens E.M."/>
            <person name="Foster-Nyarko E."/>
            <person name="Jarju S."/>
            <person name="Secka A."/>
            <person name="Antonio M."/>
            <person name="Oren A."/>
            <person name="Chaudhuri R.R."/>
            <person name="La Ragione R."/>
            <person name="Hildebrand F."/>
            <person name="Pallen M.J."/>
        </authorList>
    </citation>
    <scope>NUCLEOTIDE SEQUENCE</scope>
    <source>
        <strain evidence="7">ChiSjej4B22-8148</strain>
    </source>
</reference>
<evidence type="ECO:0000259" key="6">
    <source>
        <dbReference type="Pfam" id="PF08281"/>
    </source>
</evidence>
<evidence type="ECO:0000256" key="2">
    <source>
        <dbReference type="ARBA" id="ARBA00023015"/>
    </source>
</evidence>
<keyword evidence="2" id="KW-0805">Transcription regulation</keyword>
<dbReference type="InterPro" id="IPR013325">
    <property type="entry name" value="RNA_pol_sigma_r2"/>
</dbReference>
<evidence type="ECO:0000256" key="3">
    <source>
        <dbReference type="ARBA" id="ARBA00023082"/>
    </source>
</evidence>
<dbReference type="SUPFAM" id="SSF88946">
    <property type="entry name" value="Sigma2 domain of RNA polymerase sigma factors"/>
    <property type="match status" value="1"/>
</dbReference>
<dbReference type="NCBIfam" id="TIGR02937">
    <property type="entry name" value="sigma70-ECF"/>
    <property type="match status" value="1"/>
</dbReference>
<evidence type="ECO:0000313" key="8">
    <source>
        <dbReference type="Proteomes" id="UP000886757"/>
    </source>
</evidence>
<dbReference type="InterPro" id="IPR013249">
    <property type="entry name" value="RNA_pol_sigma70_r4_t2"/>
</dbReference>
<dbReference type="Pfam" id="PF08281">
    <property type="entry name" value="Sigma70_r4_2"/>
    <property type="match status" value="1"/>
</dbReference>
<keyword evidence="3" id="KW-0731">Sigma factor</keyword>
<dbReference type="SUPFAM" id="SSF88659">
    <property type="entry name" value="Sigma3 and sigma4 domains of RNA polymerase sigma factors"/>
    <property type="match status" value="1"/>
</dbReference>
<dbReference type="InterPro" id="IPR036388">
    <property type="entry name" value="WH-like_DNA-bd_sf"/>
</dbReference>
<comment type="caution">
    <text evidence="7">The sequence shown here is derived from an EMBL/GenBank/DDBJ whole genome shotgun (WGS) entry which is preliminary data.</text>
</comment>
<dbReference type="Proteomes" id="UP000886757">
    <property type="component" value="Unassembled WGS sequence"/>
</dbReference>
<dbReference type="PANTHER" id="PTHR43133:SF51">
    <property type="entry name" value="RNA POLYMERASE SIGMA FACTOR"/>
    <property type="match status" value="1"/>
</dbReference>
<organism evidence="7 8">
    <name type="scientific">Candidatus Choladousia intestinavium</name>
    <dbReference type="NCBI Taxonomy" id="2840727"/>
    <lineage>
        <taxon>Bacteria</taxon>
        <taxon>Bacillati</taxon>
        <taxon>Bacillota</taxon>
        <taxon>Clostridia</taxon>
        <taxon>Lachnospirales</taxon>
        <taxon>Lachnospiraceae</taxon>
        <taxon>Lachnospiraceae incertae sedis</taxon>
        <taxon>Candidatus Choladousia</taxon>
    </lineage>
</organism>
<dbReference type="CDD" id="cd06171">
    <property type="entry name" value="Sigma70_r4"/>
    <property type="match status" value="1"/>
</dbReference>
<dbReference type="AlphaFoldDB" id="A0A9D1D8K1"/>
<dbReference type="Pfam" id="PF04542">
    <property type="entry name" value="Sigma70_r2"/>
    <property type="match status" value="1"/>
</dbReference>
<sequence>MRQPLEALIERYQRSLYAAAFNICRNPEDANDAVQDTFIQYYTSRKEFRDEEHLKAWLLRVAVNRAKDITRSFWRRNKISIEEYAEEIPFENQEDRELFEAVMKLPEKYRDVIHLYYYEELSVKEIAGILGASQGSVKMRLSRGRSFLRDVFKEEEG</sequence>
<dbReference type="GO" id="GO:0003677">
    <property type="term" value="F:DNA binding"/>
    <property type="evidence" value="ECO:0007669"/>
    <property type="project" value="InterPro"/>
</dbReference>
<gene>
    <name evidence="7" type="ORF">IAB31_01040</name>
</gene>
<dbReference type="InterPro" id="IPR014284">
    <property type="entry name" value="RNA_pol_sigma-70_dom"/>
</dbReference>
<dbReference type="GO" id="GO:0006352">
    <property type="term" value="P:DNA-templated transcription initiation"/>
    <property type="evidence" value="ECO:0007669"/>
    <property type="project" value="InterPro"/>
</dbReference>
<reference evidence="7" key="1">
    <citation type="submission" date="2020-10" db="EMBL/GenBank/DDBJ databases">
        <authorList>
            <person name="Gilroy R."/>
        </authorList>
    </citation>
    <scope>NUCLEOTIDE SEQUENCE</scope>
    <source>
        <strain evidence="7">ChiSjej4B22-8148</strain>
    </source>
</reference>
<dbReference type="InterPro" id="IPR039425">
    <property type="entry name" value="RNA_pol_sigma-70-like"/>
</dbReference>
<dbReference type="GO" id="GO:0016987">
    <property type="term" value="F:sigma factor activity"/>
    <property type="evidence" value="ECO:0007669"/>
    <property type="project" value="UniProtKB-KW"/>
</dbReference>
<dbReference type="Gene3D" id="1.10.10.10">
    <property type="entry name" value="Winged helix-like DNA-binding domain superfamily/Winged helix DNA-binding domain"/>
    <property type="match status" value="1"/>
</dbReference>